<dbReference type="Pfam" id="PF20056">
    <property type="entry name" value="DUF6455"/>
    <property type="match status" value="1"/>
</dbReference>
<name>A0A2P8FJR1_9RHOB</name>
<evidence type="ECO:0000259" key="1">
    <source>
        <dbReference type="Pfam" id="PF20056"/>
    </source>
</evidence>
<feature type="domain" description="DUF6455" evidence="1">
    <location>
        <begin position="1"/>
        <end position="85"/>
    </location>
</feature>
<sequence length="92" mass="10630">MKPLGDSNTHFWLAQRMARITDTDLVTAMARAEITQADWAEMITACRGCDWTKGCQRWLARHAGEHDQDIPQDCENHDRFQRLKDVLDEGTK</sequence>
<dbReference type="RefSeq" id="WP_106606652.1">
    <property type="nucleotide sequence ID" value="NZ_PYGJ01000001.1"/>
</dbReference>
<dbReference type="OrthoDB" id="7689275at2"/>
<dbReference type="Proteomes" id="UP000240418">
    <property type="component" value="Unassembled WGS sequence"/>
</dbReference>
<gene>
    <name evidence="2" type="ORF">CLV88_101362</name>
</gene>
<accession>A0A2P8FJR1</accession>
<reference evidence="2 3" key="1">
    <citation type="submission" date="2018-03" db="EMBL/GenBank/DDBJ databases">
        <title>Genomic Encyclopedia of Archaeal and Bacterial Type Strains, Phase II (KMG-II): from individual species to whole genera.</title>
        <authorList>
            <person name="Goeker M."/>
        </authorList>
    </citation>
    <scope>NUCLEOTIDE SEQUENCE [LARGE SCALE GENOMIC DNA]</scope>
    <source>
        <strain evidence="2 3">DSM 100673</strain>
    </source>
</reference>
<protein>
    <recommendedName>
        <fullName evidence="1">DUF6455 domain-containing protein</fullName>
    </recommendedName>
</protein>
<dbReference type="InterPro" id="IPR045601">
    <property type="entry name" value="DUF6455"/>
</dbReference>
<proteinExistence type="predicted"/>
<dbReference type="AlphaFoldDB" id="A0A2P8FJR1"/>
<organism evidence="2 3">
    <name type="scientific">Shimia abyssi</name>
    <dbReference type="NCBI Taxonomy" id="1662395"/>
    <lineage>
        <taxon>Bacteria</taxon>
        <taxon>Pseudomonadati</taxon>
        <taxon>Pseudomonadota</taxon>
        <taxon>Alphaproteobacteria</taxon>
        <taxon>Rhodobacterales</taxon>
        <taxon>Roseobacteraceae</taxon>
    </lineage>
</organism>
<evidence type="ECO:0000313" key="2">
    <source>
        <dbReference type="EMBL" id="PSL21938.1"/>
    </source>
</evidence>
<comment type="caution">
    <text evidence="2">The sequence shown here is derived from an EMBL/GenBank/DDBJ whole genome shotgun (WGS) entry which is preliminary data.</text>
</comment>
<keyword evidence="3" id="KW-1185">Reference proteome</keyword>
<dbReference type="EMBL" id="PYGJ01000001">
    <property type="protein sequence ID" value="PSL21938.1"/>
    <property type="molecule type" value="Genomic_DNA"/>
</dbReference>
<evidence type="ECO:0000313" key="3">
    <source>
        <dbReference type="Proteomes" id="UP000240418"/>
    </source>
</evidence>